<sequence>MITPYKPCFHGLSTIFWYLAVFRTHRSACKDICEGCLTVKKTPILQHI</sequence>
<proteinExistence type="predicted"/>
<organism evidence="1">
    <name type="scientific">Anguilla anguilla</name>
    <name type="common">European freshwater eel</name>
    <name type="synonym">Muraena anguilla</name>
    <dbReference type="NCBI Taxonomy" id="7936"/>
    <lineage>
        <taxon>Eukaryota</taxon>
        <taxon>Metazoa</taxon>
        <taxon>Chordata</taxon>
        <taxon>Craniata</taxon>
        <taxon>Vertebrata</taxon>
        <taxon>Euteleostomi</taxon>
        <taxon>Actinopterygii</taxon>
        <taxon>Neopterygii</taxon>
        <taxon>Teleostei</taxon>
        <taxon>Anguilliformes</taxon>
        <taxon>Anguillidae</taxon>
        <taxon>Anguilla</taxon>
    </lineage>
</organism>
<reference evidence="1" key="2">
    <citation type="journal article" date="2015" name="Fish Shellfish Immunol.">
        <title>Early steps in the European eel (Anguilla anguilla)-Vibrio vulnificus interaction in the gills: Role of the RtxA13 toxin.</title>
        <authorList>
            <person name="Callol A."/>
            <person name="Pajuelo D."/>
            <person name="Ebbesson L."/>
            <person name="Teles M."/>
            <person name="MacKenzie S."/>
            <person name="Amaro C."/>
        </authorList>
    </citation>
    <scope>NUCLEOTIDE SEQUENCE</scope>
</reference>
<accession>A0A0E9SJT6</accession>
<protein>
    <submittedName>
        <fullName evidence="1">Uncharacterized protein</fullName>
    </submittedName>
</protein>
<evidence type="ECO:0000313" key="1">
    <source>
        <dbReference type="EMBL" id="JAH40930.1"/>
    </source>
</evidence>
<dbReference type="AlphaFoldDB" id="A0A0E9SJT6"/>
<reference evidence="1" key="1">
    <citation type="submission" date="2014-11" db="EMBL/GenBank/DDBJ databases">
        <authorList>
            <person name="Amaro Gonzalez C."/>
        </authorList>
    </citation>
    <scope>NUCLEOTIDE SEQUENCE</scope>
</reference>
<dbReference type="EMBL" id="GBXM01067647">
    <property type="protein sequence ID" value="JAH40930.1"/>
    <property type="molecule type" value="Transcribed_RNA"/>
</dbReference>
<name>A0A0E9SJT6_ANGAN</name>